<sequence length="177" mass="19666">MACLDMFNNTDHQSLCASMSPRISFSNDFVDPDHIIKHERTTSTAPSSSDFEFSVTNYSMIAADEIFFKGKLLPAKESCTKTTLRDELLHGDDWEEEVSARPPKGPTRWKEFLGLKKTHHIASKKQDKGDGSLERGVVVGRPPLAVSGQAFQVNKAMQELEVQGSKRPGVEEIEIDG</sequence>
<keyword evidence="1" id="KW-0418">Kinase</keyword>
<evidence type="ECO:0000313" key="1">
    <source>
        <dbReference type="EMBL" id="RWR84153.1"/>
    </source>
</evidence>
<dbReference type="PANTHER" id="PTHR31722">
    <property type="entry name" value="OS06G0675200 PROTEIN"/>
    <property type="match status" value="1"/>
</dbReference>
<reference evidence="1 2" key="1">
    <citation type="journal article" date="2019" name="Nat. Plants">
        <title>Stout camphor tree genome fills gaps in understanding of flowering plant genome evolution.</title>
        <authorList>
            <person name="Chaw S.M."/>
            <person name="Liu Y.C."/>
            <person name="Wu Y.W."/>
            <person name="Wang H.Y."/>
            <person name="Lin C.I."/>
            <person name="Wu C.S."/>
            <person name="Ke H.M."/>
            <person name="Chang L.Y."/>
            <person name="Hsu C.Y."/>
            <person name="Yang H.T."/>
            <person name="Sudianto E."/>
            <person name="Hsu M.H."/>
            <person name="Wu K.P."/>
            <person name="Wang L.N."/>
            <person name="Leebens-Mack J.H."/>
            <person name="Tsai I.J."/>
        </authorList>
    </citation>
    <scope>NUCLEOTIDE SEQUENCE [LARGE SCALE GENOMIC DNA]</scope>
    <source>
        <strain evidence="2">cv. Chaw 1501</strain>
        <tissue evidence="1">Young leaves</tissue>
    </source>
</reference>
<comment type="caution">
    <text evidence="1">The sequence shown here is derived from an EMBL/GenBank/DDBJ whole genome shotgun (WGS) entry which is preliminary data.</text>
</comment>
<name>A0A3S3NPU5_9MAGN</name>
<evidence type="ECO:0000313" key="2">
    <source>
        <dbReference type="Proteomes" id="UP000283530"/>
    </source>
</evidence>
<gene>
    <name evidence="1" type="ORF">CKAN_01294300</name>
</gene>
<proteinExistence type="predicted"/>
<dbReference type="PANTHER" id="PTHR31722:SF62">
    <property type="entry name" value="EMB|CAB62433.1"/>
    <property type="match status" value="1"/>
</dbReference>
<organism evidence="1 2">
    <name type="scientific">Cinnamomum micranthum f. kanehirae</name>
    <dbReference type="NCBI Taxonomy" id="337451"/>
    <lineage>
        <taxon>Eukaryota</taxon>
        <taxon>Viridiplantae</taxon>
        <taxon>Streptophyta</taxon>
        <taxon>Embryophyta</taxon>
        <taxon>Tracheophyta</taxon>
        <taxon>Spermatophyta</taxon>
        <taxon>Magnoliopsida</taxon>
        <taxon>Magnoliidae</taxon>
        <taxon>Laurales</taxon>
        <taxon>Lauraceae</taxon>
        <taxon>Cinnamomum</taxon>
    </lineage>
</organism>
<dbReference type="AlphaFoldDB" id="A0A3S3NPU5"/>
<keyword evidence="1" id="KW-0808">Transferase</keyword>
<dbReference type="Proteomes" id="UP000283530">
    <property type="component" value="Unassembled WGS sequence"/>
</dbReference>
<accession>A0A3S3NPU5</accession>
<dbReference type="OrthoDB" id="1927989at2759"/>
<protein>
    <submittedName>
        <fullName evidence="1">Putative membrane-associated kinase regulator 1-like protein</fullName>
    </submittedName>
</protein>
<keyword evidence="2" id="KW-1185">Reference proteome</keyword>
<dbReference type="EMBL" id="QPKB01000005">
    <property type="protein sequence ID" value="RWR84153.1"/>
    <property type="molecule type" value="Genomic_DNA"/>
</dbReference>
<dbReference type="GO" id="GO:0016301">
    <property type="term" value="F:kinase activity"/>
    <property type="evidence" value="ECO:0007669"/>
    <property type="project" value="UniProtKB-KW"/>
</dbReference>